<keyword evidence="3" id="KW-1185">Reference proteome</keyword>
<gene>
    <name evidence="2" type="ORF">GCM10023235_02420</name>
</gene>
<keyword evidence="1" id="KW-1133">Transmembrane helix</keyword>
<feature type="transmembrane region" description="Helical" evidence="1">
    <location>
        <begin position="7"/>
        <end position="33"/>
    </location>
</feature>
<dbReference type="RefSeq" id="WP_345694854.1">
    <property type="nucleotide sequence ID" value="NZ_BAABIS010000001.1"/>
</dbReference>
<organism evidence="2 3">
    <name type="scientific">Kitasatospora terrestris</name>
    <dbReference type="NCBI Taxonomy" id="258051"/>
    <lineage>
        <taxon>Bacteria</taxon>
        <taxon>Bacillati</taxon>
        <taxon>Actinomycetota</taxon>
        <taxon>Actinomycetes</taxon>
        <taxon>Kitasatosporales</taxon>
        <taxon>Streptomycetaceae</taxon>
        <taxon>Kitasatospora</taxon>
    </lineage>
</organism>
<reference evidence="3" key="1">
    <citation type="journal article" date="2019" name="Int. J. Syst. Evol. Microbiol.">
        <title>The Global Catalogue of Microorganisms (GCM) 10K type strain sequencing project: providing services to taxonomists for standard genome sequencing and annotation.</title>
        <authorList>
            <consortium name="The Broad Institute Genomics Platform"/>
            <consortium name="The Broad Institute Genome Sequencing Center for Infectious Disease"/>
            <person name="Wu L."/>
            <person name="Ma J."/>
        </authorList>
    </citation>
    <scope>NUCLEOTIDE SEQUENCE [LARGE SCALE GENOMIC DNA]</scope>
    <source>
        <strain evidence="3">JCM 13006</strain>
    </source>
</reference>
<comment type="caution">
    <text evidence="2">The sequence shown here is derived from an EMBL/GenBank/DDBJ whole genome shotgun (WGS) entry which is preliminary data.</text>
</comment>
<accession>A0ABP9D838</accession>
<sequence>MDEIGRAGWFGIGVAGMALAGAAHAVVGVGRIARELVRSPGGDDRDPVTGTSVVRAVSGTGGWILFGALVLAGGALHHVMAGTGAVVMEAVHVTAEGAATGRP</sequence>
<feature type="transmembrane region" description="Helical" evidence="1">
    <location>
        <begin position="53"/>
        <end position="72"/>
    </location>
</feature>
<name>A0ABP9D838_9ACTN</name>
<evidence type="ECO:0000313" key="2">
    <source>
        <dbReference type="EMBL" id="GAA4831722.1"/>
    </source>
</evidence>
<dbReference type="Proteomes" id="UP001501752">
    <property type="component" value="Unassembled WGS sequence"/>
</dbReference>
<dbReference type="EMBL" id="BAABIS010000001">
    <property type="protein sequence ID" value="GAA4831722.1"/>
    <property type="molecule type" value="Genomic_DNA"/>
</dbReference>
<evidence type="ECO:0000313" key="3">
    <source>
        <dbReference type="Proteomes" id="UP001501752"/>
    </source>
</evidence>
<keyword evidence="1" id="KW-0472">Membrane</keyword>
<evidence type="ECO:0008006" key="4">
    <source>
        <dbReference type="Google" id="ProtNLM"/>
    </source>
</evidence>
<keyword evidence="1" id="KW-0812">Transmembrane</keyword>
<evidence type="ECO:0000256" key="1">
    <source>
        <dbReference type="SAM" id="Phobius"/>
    </source>
</evidence>
<protein>
    <recommendedName>
        <fullName evidence="4">Integral membrane protein</fullName>
    </recommendedName>
</protein>
<proteinExistence type="predicted"/>